<sequence>MGQLTGKVAIVTGSGANIGEACARALAEAGASVVLADINIAGAERVAGEIASAGGAAFAQPLDLAEEDSIQAVIDATMARFGKIDVLHNNAADTRLEQMGADMRLDQMDAAVWDQAFKINTRGTMLMIKHAAPHMIAGGGGSIINTSTGVALTGDIFNPAYSSSKAAVNALTKNTAVQFGRYNIRCNAITPGLVLSPLAREMMGEAQIDTIQRHVLLPRFSRPEDIAGAVVFFASDASNFITGQILSVDGGIVHHTPYVADMLAAMAAAEPAN</sequence>
<dbReference type="InterPro" id="IPR036291">
    <property type="entry name" value="NAD(P)-bd_dom_sf"/>
</dbReference>
<dbReference type="PRINTS" id="PR00081">
    <property type="entry name" value="GDHRDH"/>
</dbReference>
<dbReference type="Gene3D" id="3.40.50.720">
    <property type="entry name" value="NAD(P)-binding Rossmann-like Domain"/>
    <property type="match status" value="1"/>
</dbReference>
<accession>A0A0S3EZE9</accession>
<evidence type="ECO:0000256" key="1">
    <source>
        <dbReference type="ARBA" id="ARBA00006484"/>
    </source>
</evidence>
<dbReference type="OrthoDB" id="9789398at2"/>
<dbReference type="GO" id="GO:0016491">
    <property type="term" value="F:oxidoreductase activity"/>
    <property type="evidence" value="ECO:0007669"/>
    <property type="project" value="UniProtKB-KW"/>
</dbReference>
<organism evidence="4 5">
    <name type="scientific">Sphingobium baderi</name>
    <dbReference type="NCBI Taxonomy" id="1332080"/>
    <lineage>
        <taxon>Bacteria</taxon>
        <taxon>Pseudomonadati</taxon>
        <taxon>Pseudomonadota</taxon>
        <taxon>Alphaproteobacteria</taxon>
        <taxon>Sphingomonadales</taxon>
        <taxon>Sphingomonadaceae</taxon>
        <taxon>Sphingobium</taxon>
    </lineage>
</organism>
<dbReference type="FunFam" id="3.40.50.720:FF:000084">
    <property type="entry name" value="Short-chain dehydrogenase reductase"/>
    <property type="match status" value="1"/>
</dbReference>
<dbReference type="RefSeq" id="WP_062064707.1">
    <property type="nucleotide sequence ID" value="NZ_CP013264.1"/>
</dbReference>
<evidence type="ECO:0000313" key="5">
    <source>
        <dbReference type="Proteomes" id="UP000056968"/>
    </source>
</evidence>
<evidence type="ECO:0000256" key="3">
    <source>
        <dbReference type="ARBA" id="ARBA00051383"/>
    </source>
</evidence>
<reference evidence="4 5" key="1">
    <citation type="submission" date="2015-11" db="EMBL/GenBank/DDBJ databases">
        <title>A Two-component Flavoprotein Monooxygenase System MeaXY Responsible for para-Hydroxylation of 2-Methyl-6-ethylaniline and 2,6-Diethylaniline in Sphingobium baderi DE-13.</title>
        <authorList>
            <person name="Cheng M."/>
            <person name="Meng Q."/>
            <person name="Yang Y."/>
            <person name="Chu C."/>
            <person name="Yan X."/>
            <person name="He J."/>
            <person name="Li S."/>
        </authorList>
    </citation>
    <scope>NUCLEOTIDE SEQUENCE [LARGE SCALE GENOMIC DNA]</scope>
    <source>
        <strain evidence="4 5">DE-13</strain>
    </source>
</reference>
<dbReference type="SUPFAM" id="SSF51735">
    <property type="entry name" value="NAD(P)-binding Rossmann-fold domains"/>
    <property type="match status" value="1"/>
</dbReference>
<dbReference type="EMBL" id="CP013264">
    <property type="protein sequence ID" value="ALR20773.1"/>
    <property type="molecule type" value="Genomic_DNA"/>
</dbReference>
<keyword evidence="2" id="KW-0560">Oxidoreductase</keyword>
<dbReference type="PRINTS" id="PR00080">
    <property type="entry name" value="SDRFAMILY"/>
</dbReference>
<evidence type="ECO:0000313" key="4">
    <source>
        <dbReference type="EMBL" id="ALR20773.1"/>
    </source>
</evidence>
<dbReference type="STRING" id="1332080.ATN00_11165"/>
<dbReference type="Proteomes" id="UP000056968">
    <property type="component" value="Chromosome"/>
</dbReference>
<comment type="catalytic activity">
    <reaction evidence="3">
        <text>2,5-dichlorocyclohexa-2,5-dien-1,4-diol + NAD(+) = 2,5-dichlorohydroquinone + NADH + H(+)</text>
        <dbReference type="Rhea" id="RHEA:15741"/>
        <dbReference type="ChEBI" id="CHEBI:15378"/>
        <dbReference type="ChEBI" id="CHEBI:27545"/>
        <dbReference type="ChEBI" id="CHEBI:28975"/>
        <dbReference type="ChEBI" id="CHEBI:57540"/>
        <dbReference type="ChEBI" id="CHEBI:57945"/>
    </reaction>
</comment>
<name>A0A0S3EZE9_9SPHN</name>
<dbReference type="PANTHER" id="PTHR24321:SF14">
    <property type="entry name" value="SHORT-CHAIN TYPE DEHYDROGENASE_REDUCTASE BLR2146-RELATED"/>
    <property type="match status" value="1"/>
</dbReference>
<evidence type="ECO:0000256" key="2">
    <source>
        <dbReference type="ARBA" id="ARBA00023002"/>
    </source>
</evidence>
<dbReference type="CDD" id="cd05233">
    <property type="entry name" value="SDR_c"/>
    <property type="match status" value="1"/>
</dbReference>
<dbReference type="Pfam" id="PF13561">
    <property type="entry name" value="adh_short_C2"/>
    <property type="match status" value="1"/>
</dbReference>
<keyword evidence="5" id="KW-1185">Reference proteome</keyword>
<gene>
    <name evidence="4" type="ORF">ATN00_11165</name>
</gene>
<protein>
    <submittedName>
        <fullName evidence="4">Dehydrogenase</fullName>
    </submittedName>
</protein>
<proteinExistence type="inferred from homology"/>
<dbReference type="KEGG" id="sbd:ATN00_11165"/>
<dbReference type="PANTHER" id="PTHR24321">
    <property type="entry name" value="DEHYDROGENASES, SHORT CHAIN"/>
    <property type="match status" value="1"/>
</dbReference>
<dbReference type="AlphaFoldDB" id="A0A0S3EZE9"/>
<comment type="similarity">
    <text evidence="1">Belongs to the short-chain dehydrogenases/reductases (SDR) family.</text>
</comment>
<dbReference type="InterPro" id="IPR002347">
    <property type="entry name" value="SDR_fam"/>
</dbReference>